<dbReference type="Proteomes" id="UP001149954">
    <property type="component" value="Unassembled WGS sequence"/>
</dbReference>
<proteinExistence type="predicted"/>
<organism evidence="1 2">
    <name type="scientific">Penicillium fimorum</name>
    <dbReference type="NCBI Taxonomy" id="1882269"/>
    <lineage>
        <taxon>Eukaryota</taxon>
        <taxon>Fungi</taxon>
        <taxon>Dikarya</taxon>
        <taxon>Ascomycota</taxon>
        <taxon>Pezizomycotina</taxon>
        <taxon>Eurotiomycetes</taxon>
        <taxon>Eurotiomycetidae</taxon>
        <taxon>Eurotiales</taxon>
        <taxon>Aspergillaceae</taxon>
        <taxon>Penicillium</taxon>
    </lineage>
</organism>
<comment type="caution">
    <text evidence="1">The sequence shown here is derived from an EMBL/GenBank/DDBJ whole genome shotgun (WGS) entry which is preliminary data.</text>
</comment>
<dbReference type="AlphaFoldDB" id="A0A9X0CD36"/>
<dbReference type="OrthoDB" id="4360110at2759"/>
<evidence type="ECO:0000313" key="1">
    <source>
        <dbReference type="EMBL" id="KAJ5520918.1"/>
    </source>
</evidence>
<dbReference type="EMBL" id="JAPWDS010000001">
    <property type="protein sequence ID" value="KAJ5520918.1"/>
    <property type="molecule type" value="Genomic_DNA"/>
</dbReference>
<gene>
    <name evidence="1" type="ORF">N7463_001371</name>
</gene>
<sequence length="235" mass="26751">MAGRVTDWQFDNLSPYIVQCRVLGHYRDHTRSCLPNGIYGSYMTGLAVHRHIDVAAFHGVMATSLGTGQEVNEEQFSRIVEATVYINDFVDLRGDTMRKQRENIMLRGIRGDLCKYLDEMIGNCLDSATDVIESSQLGALVVMGYCNWAIMSAHHKAYELLRGIQRVEKQSVCEYVSVSRTMRYERLVEALRPVLLMMMDHKCRRRGLRWIKLMVSAKDLQGDILPGLLMLLGAC</sequence>
<protein>
    <submittedName>
        <fullName evidence="1">Uncharacterized protein</fullName>
    </submittedName>
</protein>
<name>A0A9X0CD36_9EURO</name>
<accession>A0A9X0CD36</accession>
<evidence type="ECO:0000313" key="2">
    <source>
        <dbReference type="Proteomes" id="UP001149954"/>
    </source>
</evidence>
<keyword evidence="2" id="KW-1185">Reference proteome</keyword>
<reference evidence="1" key="2">
    <citation type="journal article" date="2023" name="IMA Fungus">
        <title>Comparative genomic study of the Penicillium genus elucidates a diverse pangenome and 15 lateral gene transfer events.</title>
        <authorList>
            <person name="Petersen C."/>
            <person name="Sorensen T."/>
            <person name="Nielsen M.R."/>
            <person name="Sondergaard T.E."/>
            <person name="Sorensen J.L."/>
            <person name="Fitzpatrick D.A."/>
            <person name="Frisvad J.C."/>
            <person name="Nielsen K.L."/>
        </authorList>
    </citation>
    <scope>NUCLEOTIDE SEQUENCE</scope>
    <source>
        <strain evidence="1">IBT 29495</strain>
    </source>
</reference>
<reference evidence="1" key="1">
    <citation type="submission" date="2022-12" db="EMBL/GenBank/DDBJ databases">
        <authorList>
            <person name="Petersen C."/>
        </authorList>
    </citation>
    <scope>NUCLEOTIDE SEQUENCE</scope>
    <source>
        <strain evidence="1">IBT 29495</strain>
    </source>
</reference>